<evidence type="ECO:0000259" key="2">
    <source>
        <dbReference type="PROSITE" id="PS51371"/>
    </source>
</evidence>
<accession>A0A6J4J5Y6</accession>
<dbReference type="GO" id="GO:0015095">
    <property type="term" value="F:magnesium ion transmembrane transporter activity"/>
    <property type="evidence" value="ECO:0007669"/>
    <property type="project" value="InterPro"/>
</dbReference>
<dbReference type="InterPro" id="IPR038076">
    <property type="entry name" value="MgtE_N_sf"/>
</dbReference>
<dbReference type="InterPro" id="IPR006668">
    <property type="entry name" value="Mg_transptr_MgtE_intracell_dom"/>
</dbReference>
<dbReference type="CDD" id="cd04606">
    <property type="entry name" value="CBS_pair_Mg_transporter"/>
    <property type="match status" value="1"/>
</dbReference>
<gene>
    <name evidence="3" type="ORF">AVDCRST_MAG76-3290</name>
</gene>
<dbReference type="EMBL" id="CADCSZ010000197">
    <property type="protein sequence ID" value="CAA9269319.1"/>
    <property type="molecule type" value="Genomic_DNA"/>
</dbReference>
<dbReference type="Pfam" id="PF00571">
    <property type="entry name" value="CBS"/>
    <property type="match status" value="1"/>
</dbReference>
<reference evidence="3" key="1">
    <citation type="submission" date="2020-02" db="EMBL/GenBank/DDBJ databases">
        <authorList>
            <person name="Meier V. D."/>
        </authorList>
    </citation>
    <scope>NUCLEOTIDE SEQUENCE</scope>
    <source>
        <strain evidence="3">AVDCRST_MAG76</strain>
    </source>
</reference>
<dbReference type="InterPro" id="IPR006669">
    <property type="entry name" value="MgtE_transporter"/>
</dbReference>
<dbReference type="PROSITE" id="PS51371">
    <property type="entry name" value="CBS"/>
    <property type="match status" value="1"/>
</dbReference>
<feature type="domain" description="CBS" evidence="2">
    <location>
        <begin position="284"/>
        <end position="352"/>
    </location>
</feature>
<proteinExistence type="predicted"/>
<dbReference type="InterPro" id="IPR000644">
    <property type="entry name" value="CBS_dom"/>
</dbReference>
<dbReference type="Gene3D" id="3.10.580.10">
    <property type="entry name" value="CBS-domain"/>
    <property type="match status" value="1"/>
</dbReference>
<evidence type="ECO:0000256" key="1">
    <source>
        <dbReference type="PROSITE-ProRule" id="PRU00703"/>
    </source>
</evidence>
<dbReference type="Gene3D" id="1.25.60.10">
    <property type="entry name" value="MgtE N-terminal domain-like"/>
    <property type="match status" value="1"/>
</dbReference>
<dbReference type="SUPFAM" id="SSF158791">
    <property type="entry name" value="MgtE N-terminal domain-like"/>
    <property type="match status" value="1"/>
</dbReference>
<dbReference type="PANTHER" id="PTHR43773:SF1">
    <property type="entry name" value="MAGNESIUM TRANSPORTER MGTE"/>
    <property type="match status" value="1"/>
</dbReference>
<organism evidence="3">
    <name type="scientific">uncultured Acidimicrobiales bacterium</name>
    <dbReference type="NCBI Taxonomy" id="310071"/>
    <lineage>
        <taxon>Bacteria</taxon>
        <taxon>Bacillati</taxon>
        <taxon>Actinomycetota</taxon>
        <taxon>Acidimicrobiia</taxon>
        <taxon>Acidimicrobiales</taxon>
        <taxon>environmental samples</taxon>
    </lineage>
</organism>
<dbReference type="SMART" id="SM00924">
    <property type="entry name" value="MgtE_N"/>
    <property type="match status" value="1"/>
</dbReference>
<evidence type="ECO:0000313" key="3">
    <source>
        <dbReference type="EMBL" id="CAA9269319.1"/>
    </source>
</evidence>
<dbReference type="GO" id="GO:0016020">
    <property type="term" value="C:membrane"/>
    <property type="evidence" value="ECO:0007669"/>
    <property type="project" value="InterPro"/>
</dbReference>
<dbReference type="PANTHER" id="PTHR43773">
    <property type="entry name" value="MAGNESIUM TRANSPORTER MGTE"/>
    <property type="match status" value="1"/>
</dbReference>
<dbReference type="InterPro" id="IPR046342">
    <property type="entry name" value="CBS_dom_sf"/>
</dbReference>
<dbReference type="Pfam" id="PF03448">
    <property type="entry name" value="MgtE_N"/>
    <property type="match status" value="1"/>
</dbReference>
<dbReference type="SUPFAM" id="SSF54631">
    <property type="entry name" value="CBS-domain pair"/>
    <property type="match status" value="1"/>
</dbReference>
<protein>
    <submittedName>
        <fullName evidence="3">Mg/Co/Ni transporter MgtE, CBS domain-containing</fullName>
    </submittedName>
</protein>
<dbReference type="AlphaFoldDB" id="A0A6J4J5Y6"/>
<keyword evidence="1" id="KW-0129">CBS domain</keyword>
<sequence length="412" mass="45011">MLHLVPATQPTTTAYLSRLQRLSLLDGEGAVIGRVEDVVIVPSSPGDPPPVIGFVVGTAGRRRIFVNGNKVADIDASGVRLVQGTVDYRAFRKREGELLARADIIGRRIGGEVVSDLSIMPTPLGARAWQVHDVALVTPGVLRRRRVGRTITWKDLPSLFDTGRQVDRQVAALRDLHPSEVASRVVRLPLAQRRQLAEAMEDPELADLLEELPEDEQIRLIQDLGVDRVAIVLGEMEADDAADLLAEMSEGDREEVLGAMEDEEQADDLRRLLSYDSRSAGGLMNPEPLILRPDVTVGEALARVREFDLPQVLACNVFVTEPPTEAPTGRYLGMVGFQRLLRVPPGEPIGRVLDDEAPEPVAPDAAEGEVARRLAAYDGLALPVVDRAGRLLGAVTVDDVLDRILPVGWRRR</sequence>
<name>A0A6J4J5Y6_9ACTN</name>